<dbReference type="RefSeq" id="WP_054759092.1">
    <property type="nucleotide sequence ID" value="NZ_AYYR01000009.1"/>
</dbReference>
<organism evidence="5 6">
    <name type="scientific">Secundilactobacillus collinoides DSM 20515 = JCM 1123</name>
    <dbReference type="NCBI Taxonomy" id="1423733"/>
    <lineage>
        <taxon>Bacteria</taxon>
        <taxon>Bacillati</taxon>
        <taxon>Bacillota</taxon>
        <taxon>Bacilli</taxon>
        <taxon>Lactobacillales</taxon>
        <taxon>Lactobacillaceae</taxon>
        <taxon>Secundilactobacillus</taxon>
    </lineage>
</organism>
<evidence type="ECO:0000256" key="2">
    <source>
        <dbReference type="ARBA" id="ARBA00022801"/>
    </source>
</evidence>
<dbReference type="STRING" id="33960.TY91_11515"/>
<dbReference type="ESTHER" id="laccl-a0a0r2bne3">
    <property type="family name" value="Carb_B_Bacteria"/>
</dbReference>
<accession>A0A0R2BNE3</accession>
<dbReference type="InterPro" id="IPR002018">
    <property type="entry name" value="CarbesteraseB"/>
</dbReference>
<evidence type="ECO:0000256" key="3">
    <source>
        <dbReference type="RuleBase" id="RU361235"/>
    </source>
</evidence>
<dbReference type="InterPro" id="IPR050309">
    <property type="entry name" value="Type-B_Carboxylest/Lipase"/>
</dbReference>
<evidence type="ECO:0000259" key="4">
    <source>
        <dbReference type="Pfam" id="PF00135"/>
    </source>
</evidence>
<dbReference type="PANTHER" id="PTHR11559">
    <property type="entry name" value="CARBOXYLESTERASE"/>
    <property type="match status" value="1"/>
</dbReference>
<comment type="similarity">
    <text evidence="1 3">Belongs to the type-B carboxylesterase/lipase family.</text>
</comment>
<name>A0A0R2BNE3_SECCO</name>
<dbReference type="InterPro" id="IPR019826">
    <property type="entry name" value="Carboxylesterase_B_AS"/>
</dbReference>
<feature type="domain" description="Carboxylesterase type B" evidence="4">
    <location>
        <begin position="3"/>
        <end position="449"/>
    </location>
</feature>
<dbReference type="Proteomes" id="UP000051845">
    <property type="component" value="Unassembled WGS sequence"/>
</dbReference>
<dbReference type="PATRIC" id="fig|1423733.4.peg.3253"/>
<keyword evidence="2 3" id="KW-0378">Hydrolase</keyword>
<evidence type="ECO:0000313" key="5">
    <source>
        <dbReference type="EMBL" id="KRM77753.1"/>
    </source>
</evidence>
<dbReference type="EC" id="3.1.1.-" evidence="3"/>
<dbReference type="GO" id="GO:0016787">
    <property type="term" value="F:hydrolase activity"/>
    <property type="evidence" value="ECO:0007669"/>
    <property type="project" value="UniProtKB-KW"/>
</dbReference>
<proteinExistence type="inferred from homology"/>
<dbReference type="SUPFAM" id="SSF53474">
    <property type="entry name" value="alpha/beta-Hydrolases"/>
    <property type="match status" value="1"/>
</dbReference>
<gene>
    <name evidence="5" type="ORF">FC82_GL003129</name>
</gene>
<dbReference type="InterPro" id="IPR029058">
    <property type="entry name" value="AB_hydrolase_fold"/>
</dbReference>
<dbReference type="EMBL" id="AYYR01000009">
    <property type="protein sequence ID" value="KRM77753.1"/>
    <property type="molecule type" value="Genomic_DNA"/>
</dbReference>
<dbReference type="AlphaFoldDB" id="A0A0R2BNE3"/>
<dbReference type="Gene3D" id="3.40.50.1820">
    <property type="entry name" value="alpha/beta hydrolase"/>
    <property type="match status" value="1"/>
</dbReference>
<sequence>MRVITSSGLVEGQAENEGNIAFIGIPFGKALRFKRPTSYHGDKNSPVNVKDIQPLQPTAGFDAVNKTATKEIKKMDLMKIPDDVTVGENCLNLTVTTPDIEGKLPVVVDFFGGGFAMGGDLLTPTMKWLKDEKIVYVRFNYRVGILGWAQLPDIADTNVGMYDQKLALEWVMTNISRFGGDPEQVTLVGSSAGAKSISALMASNFSVMDSISRIWTVSGGFQAIRDMNTASKVSQNFLEINAITQNDLLGASSKELMSLQRKFNEHANTNDFGPVIDRETIKEDWRAVLDDRLNKTHLHAMVSSSDHEYAMQATLAGNSRIQLSEDAKNLFGKNTDLVLAGVDTKDQLVDALGKAMYRLPSDRTAEIYAQNTNTSVWVCHSNMIGGVHTSDAAVLNMAEGLTTLTSLIQAWQGRFLTFAKTGVPNGSGDDEFDWLKYRTETRVYAQLDPDGPKLAVLDDDALKSKLPLQALVL</sequence>
<reference evidence="5 6" key="1">
    <citation type="journal article" date="2015" name="Genome Announc.">
        <title>Expanding the biotechnology potential of lactobacilli through comparative genomics of 213 strains and associated genera.</title>
        <authorList>
            <person name="Sun Z."/>
            <person name="Harris H.M."/>
            <person name="McCann A."/>
            <person name="Guo C."/>
            <person name="Argimon S."/>
            <person name="Zhang W."/>
            <person name="Yang X."/>
            <person name="Jeffery I.B."/>
            <person name="Cooney J.C."/>
            <person name="Kagawa T.F."/>
            <person name="Liu W."/>
            <person name="Song Y."/>
            <person name="Salvetti E."/>
            <person name="Wrobel A."/>
            <person name="Rasinkangas P."/>
            <person name="Parkhill J."/>
            <person name="Rea M.C."/>
            <person name="O'Sullivan O."/>
            <person name="Ritari J."/>
            <person name="Douillard F.P."/>
            <person name="Paul Ross R."/>
            <person name="Yang R."/>
            <person name="Briner A.E."/>
            <person name="Felis G.E."/>
            <person name="de Vos W.M."/>
            <person name="Barrangou R."/>
            <person name="Klaenhammer T.R."/>
            <person name="Caufield P.W."/>
            <person name="Cui Y."/>
            <person name="Zhang H."/>
            <person name="O'Toole P.W."/>
        </authorList>
    </citation>
    <scope>NUCLEOTIDE SEQUENCE [LARGE SCALE GENOMIC DNA]</scope>
    <source>
        <strain evidence="5 6">DSM 20515</strain>
    </source>
</reference>
<dbReference type="Pfam" id="PF00135">
    <property type="entry name" value="COesterase"/>
    <property type="match status" value="1"/>
</dbReference>
<evidence type="ECO:0000313" key="6">
    <source>
        <dbReference type="Proteomes" id="UP000051845"/>
    </source>
</evidence>
<comment type="caution">
    <text evidence="5">The sequence shown here is derived from an EMBL/GenBank/DDBJ whole genome shotgun (WGS) entry which is preliminary data.</text>
</comment>
<dbReference type="PROSITE" id="PS00122">
    <property type="entry name" value="CARBOXYLESTERASE_B_1"/>
    <property type="match status" value="1"/>
</dbReference>
<protein>
    <recommendedName>
        <fullName evidence="3">Carboxylic ester hydrolase</fullName>
        <ecNumber evidence="3">3.1.1.-</ecNumber>
    </recommendedName>
</protein>
<evidence type="ECO:0000256" key="1">
    <source>
        <dbReference type="ARBA" id="ARBA00005964"/>
    </source>
</evidence>